<proteinExistence type="predicted"/>
<dbReference type="AlphaFoldDB" id="A0A4Y9FS81"/>
<sequence length="142" mass="17208">MVKSKTKPKHLVGYRYNANQLPKISQHHSEYKYKPKKKHTLHSKRIKPYEKVGYIEARKHFIFNYLDFIYKYKKIKQTTDDLNKATVFSNLPSQNVLRQETFPKMKHFIIAIPIKRWKNTEDKLTLLNMLYPKECYPDLYNN</sequence>
<gene>
    <name evidence="1" type="ORF">E4U01_00040</name>
</gene>
<protein>
    <submittedName>
        <fullName evidence="1">Uncharacterized protein</fullName>
    </submittedName>
</protein>
<accession>A0A4Y9FS81</accession>
<dbReference type="Proteomes" id="UP000297747">
    <property type="component" value="Unassembled WGS sequence"/>
</dbReference>
<reference evidence="1 2" key="1">
    <citation type="submission" date="2019-03" db="EMBL/GenBank/DDBJ databases">
        <title>Diversity of the mouse oral microbiome.</title>
        <authorList>
            <person name="Joseph S."/>
            <person name="Aduse-Opoku J."/>
            <person name="Curtis M."/>
            <person name="Wade W."/>
            <person name="Hashim A."/>
        </authorList>
    </citation>
    <scope>NUCLEOTIDE SEQUENCE [LARGE SCALE GENOMIC DNA]</scope>
    <source>
        <strain evidence="1 2">HT4</strain>
    </source>
</reference>
<organism evidence="1 2">
    <name type="scientific">Streptococcus acidominimus</name>
    <dbReference type="NCBI Taxonomy" id="1326"/>
    <lineage>
        <taxon>Bacteria</taxon>
        <taxon>Bacillati</taxon>
        <taxon>Bacillota</taxon>
        <taxon>Bacilli</taxon>
        <taxon>Lactobacillales</taxon>
        <taxon>Streptococcaceae</taxon>
        <taxon>Streptococcus</taxon>
    </lineage>
</organism>
<dbReference type="EMBL" id="SPQA01000001">
    <property type="protein sequence ID" value="TFU31846.1"/>
    <property type="molecule type" value="Genomic_DNA"/>
</dbReference>
<evidence type="ECO:0000313" key="1">
    <source>
        <dbReference type="EMBL" id="TFU31846.1"/>
    </source>
</evidence>
<comment type="caution">
    <text evidence="1">The sequence shown here is derived from an EMBL/GenBank/DDBJ whole genome shotgun (WGS) entry which is preliminary data.</text>
</comment>
<dbReference type="RefSeq" id="WP_135051924.1">
    <property type="nucleotide sequence ID" value="NZ_CAKOCW010000005.1"/>
</dbReference>
<evidence type="ECO:0000313" key="2">
    <source>
        <dbReference type="Proteomes" id="UP000297747"/>
    </source>
</evidence>
<name>A0A4Y9FS81_STRAI</name>